<sequence>MSRQRRSLSAHGLGCRNLLWRLAAGGGGAVAVRLSISHITRTSSYSHVLTSCRSLHSPANQQATKKQRRSQPRKPLQHVGKRRASGARPYRTGARRSGRRRRATPCAPAARGAPTSSPSPAAGGRQICTAVGNKTRPSEAPLPFYPVLFALPGYDTGA</sequence>
<evidence type="ECO:0000313" key="3">
    <source>
        <dbReference type="Proteomes" id="UP000015106"/>
    </source>
</evidence>
<dbReference type="Proteomes" id="UP000015106">
    <property type="component" value="Chromosome 4"/>
</dbReference>
<name>A0A8R7Q8I6_TRIUA</name>
<feature type="region of interest" description="Disordered" evidence="1">
    <location>
        <begin position="56"/>
        <end position="126"/>
    </location>
</feature>
<dbReference type="AlphaFoldDB" id="A0A8R7Q8I6"/>
<protein>
    <submittedName>
        <fullName evidence="2">Uncharacterized protein</fullName>
    </submittedName>
</protein>
<dbReference type="Gramene" id="TuG1812G0400002964.01.T01">
    <property type="protein sequence ID" value="TuG1812G0400002964.01.T01.cds420658"/>
    <property type="gene ID" value="TuG1812G0400002964.01"/>
</dbReference>
<organism evidence="2 3">
    <name type="scientific">Triticum urartu</name>
    <name type="common">Red wild einkorn</name>
    <name type="synonym">Crithodium urartu</name>
    <dbReference type="NCBI Taxonomy" id="4572"/>
    <lineage>
        <taxon>Eukaryota</taxon>
        <taxon>Viridiplantae</taxon>
        <taxon>Streptophyta</taxon>
        <taxon>Embryophyta</taxon>
        <taxon>Tracheophyta</taxon>
        <taxon>Spermatophyta</taxon>
        <taxon>Magnoliopsida</taxon>
        <taxon>Liliopsida</taxon>
        <taxon>Poales</taxon>
        <taxon>Poaceae</taxon>
        <taxon>BOP clade</taxon>
        <taxon>Pooideae</taxon>
        <taxon>Triticodae</taxon>
        <taxon>Triticeae</taxon>
        <taxon>Triticinae</taxon>
        <taxon>Triticum</taxon>
    </lineage>
</organism>
<evidence type="ECO:0000313" key="2">
    <source>
        <dbReference type="EnsemblPlants" id="TuG1812G0400002964.01.T01.cds420658"/>
    </source>
</evidence>
<feature type="compositionally biased region" description="Low complexity" evidence="1">
    <location>
        <begin position="104"/>
        <end position="115"/>
    </location>
</feature>
<reference evidence="3" key="1">
    <citation type="journal article" date="2013" name="Nature">
        <title>Draft genome of the wheat A-genome progenitor Triticum urartu.</title>
        <authorList>
            <person name="Ling H.Q."/>
            <person name="Zhao S."/>
            <person name="Liu D."/>
            <person name="Wang J."/>
            <person name="Sun H."/>
            <person name="Zhang C."/>
            <person name="Fan H."/>
            <person name="Li D."/>
            <person name="Dong L."/>
            <person name="Tao Y."/>
            <person name="Gao C."/>
            <person name="Wu H."/>
            <person name="Li Y."/>
            <person name="Cui Y."/>
            <person name="Guo X."/>
            <person name="Zheng S."/>
            <person name="Wang B."/>
            <person name="Yu K."/>
            <person name="Liang Q."/>
            <person name="Yang W."/>
            <person name="Lou X."/>
            <person name="Chen J."/>
            <person name="Feng M."/>
            <person name="Jian J."/>
            <person name="Zhang X."/>
            <person name="Luo G."/>
            <person name="Jiang Y."/>
            <person name="Liu J."/>
            <person name="Wang Z."/>
            <person name="Sha Y."/>
            <person name="Zhang B."/>
            <person name="Wu H."/>
            <person name="Tang D."/>
            <person name="Shen Q."/>
            <person name="Xue P."/>
            <person name="Zou S."/>
            <person name="Wang X."/>
            <person name="Liu X."/>
            <person name="Wang F."/>
            <person name="Yang Y."/>
            <person name="An X."/>
            <person name="Dong Z."/>
            <person name="Zhang K."/>
            <person name="Zhang X."/>
            <person name="Luo M.C."/>
            <person name="Dvorak J."/>
            <person name="Tong Y."/>
            <person name="Wang J."/>
            <person name="Yang H."/>
            <person name="Li Z."/>
            <person name="Wang D."/>
            <person name="Zhang A."/>
            <person name="Wang J."/>
        </authorList>
    </citation>
    <scope>NUCLEOTIDE SEQUENCE</scope>
    <source>
        <strain evidence="3">cv. G1812</strain>
    </source>
</reference>
<reference evidence="2" key="3">
    <citation type="submission" date="2022-06" db="UniProtKB">
        <authorList>
            <consortium name="EnsemblPlants"/>
        </authorList>
    </citation>
    <scope>IDENTIFICATION</scope>
</reference>
<evidence type="ECO:0000256" key="1">
    <source>
        <dbReference type="SAM" id="MobiDB-lite"/>
    </source>
</evidence>
<dbReference type="EnsemblPlants" id="TuG1812G0400002964.01.T01">
    <property type="protein sequence ID" value="TuG1812G0400002964.01.T01.cds420658"/>
    <property type="gene ID" value="TuG1812G0400002964.01"/>
</dbReference>
<keyword evidence="3" id="KW-1185">Reference proteome</keyword>
<accession>A0A8R7Q8I6</accession>
<feature type="compositionally biased region" description="Basic residues" evidence="1">
    <location>
        <begin position="65"/>
        <end position="85"/>
    </location>
</feature>
<reference evidence="2" key="2">
    <citation type="submission" date="2018-03" db="EMBL/GenBank/DDBJ databases">
        <title>The Triticum urartu genome reveals the dynamic nature of wheat genome evolution.</title>
        <authorList>
            <person name="Ling H."/>
            <person name="Ma B."/>
            <person name="Shi X."/>
            <person name="Liu H."/>
            <person name="Dong L."/>
            <person name="Sun H."/>
            <person name="Cao Y."/>
            <person name="Gao Q."/>
            <person name="Zheng S."/>
            <person name="Li Y."/>
            <person name="Yu Y."/>
            <person name="Du H."/>
            <person name="Qi M."/>
            <person name="Li Y."/>
            <person name="Yu H."/>
            <person name="Cui Y."/>
            <person name="Wang N."/>
            <person name="Chen C."/>
            <person name="Wu H."/>
            <person name="Zhao Y."/>
            <person name="Zhang J."/>
            <person name="Li Y."/>
            <person name="Zhou W."/>
            <person name="Zhang B."/>
            <person name="Hu W."/>
            <person name="Eijk M."/>
            <person name="Tang J."/>
            <person name="Witsenboer H."/>
            <person name="Zhao S."/>
            <person name="Li Z."/>
            <person name="Zhang A."/>
            <person name="Wang D."/>
            <person name="Liang C."/>
        </authorList>
    </citation>
    <scope>NUCLEOTIDE SEQUENCE [LARGE SCALE GENOMIC DNA]</scope>
    <source>
        <strain evidence="2">cv. G1812</strain>
    </source>
</reference>
<proteinExistence type="predicted"/>
<feature type="compositionally biased region" description="Basic residues" evidence="1">
    <location>
        <begin position="93"/>
        <end position="103"/>
    </location>
</feature>